<keyword evidence="2" id="KW-0503">Monooxygenase</keyword>
<dbReference type="Proteomes" id="UP000061432">
    <property type="component" value="Chromosome"/>
</dbReference>
<dbReference type="AlphaFoldDB" id="A0A0C6FFD9"/>
<organism evidence="2 3">
    <name type="scientific">Methylobacterium aquaticum</name>
    <dbReference type="NCBI Taxonomy" id="270351"/>
    <lineage>
        <taxon>Bacteria</taxon>
        <taxon>Pseudomonadati</taxon>
        <taxon>Pseudomonadota</taxon>
        <taxon>Alphaproteobacteria</taxon>
        <taxon>Hyphomicrobiales</taxon>
        <taxon>Methylobacteriaceae</taxon>
        <taxon>Methylobacterium</taxon>
    </lineage>
</organism>
<proteinExistence type="predicted"/>
<dbReference type="InterPro" id="IPR007138">
    <property type="entry name" value="ABM_dom"/>
</dbReference>
<name>A0A0C6FFD9_9HYPH</name>
<dbReference type="EMBL" id="AP014704">
    <property type="protein sequence ID" value="BAQ45697.1"/>
    <property type="molecule type" value="Genomic_DNA"/>
</dbReference>
<dbReference type="OrthoDB" id="9798157at2"/>
<dbReference type="GO" id="GO:0004497">
    <property type="term" value="F:monooxygenase activity"/>
    <property type="evidence" value="ECO:0007669"/>
    <property type="project" value="UniProtKB-KW"/>
</dbReference>
<dbReference type="PATRIC" id="fig|270351.10.peg.2372"/>
<gene>
    <name evidence="2" type="ORF">Maq22A_c12245</name>
</gene>
<dbReference type="Pfam" id="PF03992">
    <property type="entry name" value="ABM"/>
    <property type="match status" value="1"/>
</dbReference>
<reference evidence="2 3" key="1">
    <citation type="journal article" date="2015" name="Genome Announc.">
        <title>Complete Genome Sequence of Methylobacterium aquaticum Strain 22A, Isolated from Racomitrium japonicum Moss.</title>
        <authorList>
            <person name="Tani A."/>
            <person name="Ogura Y."/>
            <person name="Hayashi T."/>
            <person name="Kimbara K."/>
        </authorList>
    </citation>
    <scope>NUCLEOTIDE SEQUENCE [LARGE SCALE GENOMIC DNA]</scope>
    <source>
        <strain evidence="2 3">MA-22A</strain>
    </source>
</reference>
<sequence>MVLEIAQIEVKAGHESAFEAGVGRAAELFRRAKGCRGMELQRSVEVPTRYRLMVRWETLENHTVDFRESADFQAWRALVSEHFAAPPQVEHTVLAVQGF</sequence>
<dbReference type="InterPro" id="IPR011008">
    <property type="entry name" value="Dimeric_a/b-barrel"/>
</dbReference>
<evidence type="ECO:0000313" key="2">
    <source>
        <dbReference type="EMBL" id="BAQ45697.1"/>
    </source>
</evidence>
<reference evidence="3" key="2">
    <citation type="submission" date="2015-01" db="EMBL/GenBank/DDBJ databases">
        <title>Complete genome sequence of Methylobacterium aquaticum strain 22A.</title>
        <authorList>
            <person name="Tani A."/>
            <person name="Ogura Y."/>
            <person name="Hayashi T."/>
        </authorList>
    </citation>
    <scope>NUCLEOTIDE SEQUENCE [LARGE SCALE GENOMIC DNA]</scope>
    <source>
        <strain evidence="3">MA-22A</strain>
    </source>
</reference>
<evidence type="ECO:0000313" key="3">
    <source>
        <dbReference type="Proteomes" id="UP000061432"/>
    </source>
</evidence>
<keyword evidence="2" id="KW-0560">Oxidoreductase</keyword>
<dbReference type="SUPFAM" id="SSF54909">
    <property type="entry name" value="Dimeric alpha+beta barrel"/>
    <property type="match status" value="1"/>
</dbReference>
<protein>
    <submittedName>
        <fullName evidence="2">Antibiotic biosynthesis monooxygenase</fullName>
    </submittedName>
</protein>
<accession>A0A0C6FFD9</accession>
<dbReference type="STRING" id="270351.Maq22A_c12245"/>
<dbReference type="PROSITE" id="PS51725">
    <property type="entry name" value="ABM"/>
    <property type="match status" value="1"/>
</dbReference>
<dbReference type="Gene3D" id="3.30.70.100">
    <property type="match status" value="1"/>
</dbReference>
<dbReference type="KEGG" id="maqu:Maq22A_c12245"/>
<dbReference type="RefSeq" id="WP_060849338.1">
    <property type="nucleotide sequence ID" value="NZ_AP014704.1"/>
</dbReference>
<evidence type="ECO:0000259" key="1">
    <source>
        <dbReference type="PROSITE" id="PS51725"/>
    </source>
</evidence>
<feature type="domain" description="ABM" evidence="1">
    <location>
        <begin position="2"/>
        <end position="93"/>
    </location>
</feature>